<comment type="caution">
    <text evidence="2">The sequence shown here is derived from an EMBL/GenBank/DDBJ whole genome shotgun (WGS) entry which is preliminary data.</text>
</comment>
<proteinExistence type="predicted"/>
<dbReference type="Proteomes" id="UP000308730">
    <property type="component" value="Unassembled WGS sequence"/>
</dbReference>
<accession>A0A4S4MZR0</accession>
<gene>
    <name evidence="2" type="ORF">EUX98_g2154</name>
</gene>
<evidence type="ECO:0000313" key="3">
    <source>
        <dbReference type="Proteomes" id="UP000308730"/>
    </source>
</evidence>
<keyword evidence="3" id="KW-1185">Reference proteome</keyword>
<reference evidence="2 3" key="1">
    <citation type="submission" date="2019-02" db="EMBL/GenBank/DDBJ databases">
        <title>Genome sequencing of the rare red list fungi Antrodiella citrinella (Flaviporus citrinellus).</title>
        <authorList>
            <person name="Buettner E."/>
            <person name="Kellner H."/>
        </authorList>
    </citation>
    <scope>NUCLEOTIDE SEQUENCE [LARGE SCALE GENOMIC DNA]</scope>
    <source>
        <strain evidence="2 3">DSM 108506</strain>
    </source>
</reference>
<organism evidence="2 3">
    <name type="scientific">Antrodiella citrinella</name>
    <dbReference type="NCBI Taxonomy" id="2447956"/>
    <lineage>
        <taxon>Eukaryota</taxon>
        <taxon>Fungi</taxon>
        <taxon>Dikarya</taxon>
        <taxon>Basidiomycota</taxon>
        <taxon>Agaricomycotina</taxon>
        <taxon>Agaricomycetes</taxon>
        <taxon>Polyporales</taxon>
        <taxon>Steccherinaceae</taxon>
        <taxon>Antrodiella</taxon>
    </lineage>
</organism>
<dbReference type="AlphaFoldDB" id="A0A4S4MZR0"/>
<evidence type="ECO:0008006" key="4">
    <source>
        <dbReference type="Google" id="ProtNLM"/>
    </source>
</evidence>
<dbReference type="OrthoDB" id="3056649at2759"/>
<dbReference type="EMBL" id="SGPM01000031">
    <property type="protein sequence ID" value="THH32044.1"/>
    <property type="molecule type" value="Genomic_DNA"/>
</dbReference>
<name>A0A4S4MZR0_9APHY</name>
<evidence type="ECO:0000313" key="2">
    <source>
        <dbReference type="EMBL" id="THH32044.1"/>
    </source>
</evidence>
<feature type="region of interest" description="Disordered" evidence="1">
    <location>
        <begin position="1"/>
        <end position="23"/>
    </location>
</feature>
<sequence length="256" mass="28570">MEGPSLAASEESPERSSDHPDASIPALSETLESIALATVDKLQDVPSLAIPLDSLQADLIEQFPAISNLLSDVAKIHPVISLAVVAFKVAFEFYLARRDNDYKITLIYASMKDMMVVLLKTRVVIVWNKSPRIFTVQDKLKKLCQSVSADIGECANTCDAYVKQGRVAKWTKAIKWKTKLSRFLQAFSERQEELIRVITLSTFTVVTSIEERIASFLETYDILSVTEQNCAHEPTLTLETSASMITKDPEELVQEI</sequence>
<feature type="compositionally biased region" description="Basic and acidic residues" evidence="1">
    <location>
        <begin position="12"/>
        <end position="21"/>
    </location>
</feature>
<protein>
    <recommendedName>
        <fullName evidence="4">Fungal STAND N-terminal Goodbye domain-containing protein</fullName>
    </recommendedName>
</protein>
<evidence type="ECO:0000256" key="1">
    <source>
        <dbReference type="SAM" id="MobiDB-lite"/>
    </source>
</evidence>